<evidence type="ECO:0000259" key="5">
    <source>
        <dbReference type="Pfam" id="PF18317"/>
    </source>
</evidence>
<dbReference type="InterPro" id="IPR013708">
    <property type="entry name" value="Shikimate_DH-bd_N"/>
</dbReference>
<dbReference type="InterPro" id="IPR041121">
    <property type="entry name" value="SDH_C"/>
</dbReference>
<name>A0ABT4B9P3_9ACTN</name>
<gene>
    <name evidence="6" type="ORF">OWR29_34950</name>
</gene>
<dbReference type="SUPFAM" id="SSF53223">
    <property type="entry name" value="Aminoacid dehydrogenase-like, N-terminal domain"/>
    <property type="match status" value="1"/>
</dbReference>
<keyword evidence="2" id="KW-0028">Amino-acid biosynthesis</keyword>
<evidence type="ECO:0000256" key="2">
    <source>
        <dbReference type="ARBA" id="ARBA00023141"/>
    </source>
</evidence>
<evidence type="ECO:0000313" key="6">
    <source>
        <dbReference type="EMBL" id="MCY1143223.1"/>
    </source>
</evidence>
<dbReference type="SUPFAM" id="SSF51735">
    <property type="entry name" value="NAD(P)-binding Rossmann-fold domains"/>
    <property type="match status" value="1"/>
</dbReference>
<feature type="compositionally biased region" description="Basic and acidic residues" evidence="3">
    <location>
        <begin position="280"/>
        <end position="297"/>
    </location>
</feature>
<comment type="caution">
    <text evidence="6">The sequence shown here is derived from an EMBL/GenBank/DDBJ whole genome shotgun (WGS) entry which is preliminary data.</text>
</comment>
<keyword evidence="7" id="KW-1185">Reference proteome</keyword>
<evidence type="ECO:0000256" key="3">
    <source>
        <dbReference type="SAM" id="MobiDB-lite"/>
    </source>
</evidence>
<feature type="domain" description="SDH C-terminal" evidence="5">
    <location>
        <begin position="233"/>
        <end position="260"/>
    </location>
</feature>
<dbReference type="InterPro" id="IPR022893">
    <property type="entry name" value="Shikimate_DH_fam"/>
</dbReference>
<dbReference type="NCBIfam" id="NF009201">
    <property type="entry name" value="PRK12549.1"/>
    <property type="match status" value="1"/>
</dbReference>
<dbReference type="Gene3D" id="3.40.50.10860">
    <property type="entry name" value="Leucine Dehydrogenase, chain A, domain 1"/>
    <property type="match status" value="1"/>
</dbReference>
<reference evidence="6" key="1">
    <citation type="submission" date="2022-11" db="EMBL/GenBank/DDBJ databases">
        <authorList>
            <person name="Somphong A."/>
            <person name="Phongsopitanun W."/>
        </authorList>
    </citation>
    <scope>NUCLEOTIDE SEQUENCE</scope>
    <source>
        <strain evidence="6">Pm04-4</strain>
    </source>
</reference>
<keyword evidence="6" id="KW-0560">Oxidoreductase</keyword>
<protein>
    <submittedName>
        <fullName evidence="6">Shikimate dehydrogenase</fullName>
        <ecNumber evidence="6">1.1.1.25</ecNumber>
    </submittedName>
</protein>
<accession>A0ABT4B9P3</accession>
<dbReference type="PANTHER" id="PTHR21089">
    <property type="entry name" value="SHIKIMATE DEHYDROGENASE"/>
    <property type="match status" value="1"/>
</dbReference>
<dbReference type="CDD" id="cd01065">
    <property type="entry name" value="NAD_bind_Shikimate_DH"/>
    <property type="match status" value="1"/>
</dbReference>
<organism evidence="6 7">
    <name type="scientific">Paractinoplanes pyxinae</name>
    <dbReference type="NCBI Taxonomy" id="2997416"/>
    <lineage>
        <taxon>Bacteria</taxon>
        <taxon>Bacillati</taxon>
        <taxon>Actinomycetota</taxon>
        <taxon>Actinomycetes</taxon>
        <taxon>Micromonosporales</taxon>
        <taxon>Micromonosporaceae</taxon>
        <taxon>Paractinoplanes</taxon>
    </lineage>
</organism>
<dbReference type="RefSeq" id="WP_267567748.1">
    <property type="nucleotide sequence ID" value="NZ_JAPNTZ010000014.1"/>
</dbReference>
<keyword evidence="2" id="KW-0057">Aromatic amino acid biosynthesis</keyword>
<dbReference type="InterPro" id="IPR046346">
    <property type="entry name" value="Aminoacid_DH-like_N_sf"/>
</dbReference>
<dbReference type="InterPro" id="IPR036291">
    <property type="entry name" value="NAD(P)-bd_dom_sf"/>
</dbReference>
<dbReference type="Gene3D" id="3.40.50.720">
    <property type="entry name" value="NAD(P)-binding Rossmann-like Domain"/>
    <property type="match status" value="1"/>
</dbReference>
<dbReference type="Pfam" id="PF08501">
    <property type="entry name" value="Shikimate_dh_N"/>
    <property type="match status" value="1"/>
</dbReference>
<dbReference type="EMBL" id="JAPNTZ010000014">
    <property type="protein sequence ID" value="MCY1143223.1"/>
    <property type="molecule type" value="Genomic_DNA"/>
</dbReference>
<evidence type="ECO:0000313" key="7">
    <source>
        <dbReference type="Proteomes" id="UP001151002"/>
    </source>
</evidence>
<dbReference type="Proteomes" id="UP001151002">
    <property type="component" value="Unassembled WGS sequence"/>
</dbReference>
<evidence type="ECO:0000259" key="4">
    <source>
        <dbReference type="Pfam" id="PF08501"/>
    </source>
</evidence>
<feature type="region of interest" description="Disordered" evidence="3">
    <location>
        <begin position="272"/>
        <end position="297"/>
    </location>
</feature>
<comment type="pathway">
    <text evidence="1">Metabolic intermediate biosynthesis; chorismate biosynthesis; chorismate from D-erythrose 4-phosphate and phosphoenolpyruvate: step 4/7.</text>
</comment>
<evidence type="ECO:0000256" key="1">
    <source>
        <dbReference type="ARBA" id="ARBA00004871"/>
    </source>
</evidence>
<dbReference type="PANTHER" id="PTHR21089:SF1">
    <property type="entry name" value="BIFUNCTIONAL 3-DEHYDROQUINATE DEHYDRATASE_SHIKIMATE DEHYDROGENASE, CHLOROPLASTIC"/>
    <property type="match status" value="1"/>
</dbReference>
<feature type="domain" description="Shikimate dehydrogenase substrate binding N-terminal" evidence="4">
    <location>
        <begin position="5"/>
        <end position="88"/>
    </location>
</feature>
<dbReference type="GO" id="GO:0004764">
    <property type="term" value="F:shikimate 3-dehydrogenase (NADP+) activity"/>
    <property type="evidence" value="ECO:0007669"/>
    <property type="project" value="UniProtKB-EC"/>
</dbReference>
<sequence length="297" mass="31533">MRCGLIGAGIGTSLSPALHEAEGRGHGLDLTYDLFDTEEPAELGDLLKQAEDEGYAGLNITHPFKQRVTDLLDQLSPQAEAIGAVNTVVFRDGRRQGHNTDAYGFTEAYRDLVKGRVVQTGAGGAGAACAYAQLTLGVEHLTVIDPDRARREQLAARFPRLHVAAPADLPSALAGADGLVNASPVGMRHHPGLPVPTELLHRGLWVADIVYMPVVTPLLRAARDAGLRAAGGTAMCAYQAAAAFELFTGRTPDIDRMLRHLDAVLSGTEDAYLSGNGHGNENDDGARHESLPDPDPR</sequence>
<dbReference type="Pfam" id="PF18317">
    <property type="entry name" value="SDH_C"/>
    <property type="match status" value="1"/>
</dbReference>
<dbReference type="EC" id="1.1.1.25" evidence="6"/>
<proteinExistence type="predicted"/>
<dbReference type="NCBIfam" id="NF001319">
    <property type="entry name" value="PRK00258.3-3"/>
    <property type="match status" value="1"/>
</dbReference>